<keyword evidence="2" id="KW-1185">Reference proteome</keyword>
<dbReference type="InterPro" id="IPR047722">
    <property type="entry name" value="STM4015-like"/>
</dbReference>
<dbReference type="SUPFAM" id="SSF52047">
    <property type="entry name" value="RNI-like"/>
    <property type="match status" value="1"/>
</dbReference>
<dbReference type="Proteomes" id="UP001501578">
    <property type="component" value="Unassembled WGS sequence"/>
</dbReference>
<dbReference type="EMBL" id="BAAAHQ010000031">
    <property type="protein sequence ID" value="GAA0941807.1"/>
    <property type="molecule type" value="Genomic_DNA"/>
</dbReference>
<sequence length="324" mass="34545">MPHQHLDVFHGLPVCELAEDDDDPPAPLLADSGRPCDLPADQVAWRVGGAPYEEEGDAFGEALERLLRHVDPALVKALVVGWWGPGWEGTRSDVVVSALVAAADRLTALEAVFVGDIVSEESEISWIEHGDLTPLLTAYPGLRRLEVRGGSGLRLDPVEHHALTALRFESGGLPSGVVRGVGASTLPALRHLEMWLGVSHYSGDSGPGDWAGVLSGAGLPALRHLGLQNSERQDEVAAAVATAPVVARLESLSLSMGTLSDAGAEALLSGQPLTHLRELDLGPHYVSEAMVERLRAALPGVRVLGEPEPENRYHPGYRYVQISE</sequence>
<organism evidence="1 2">
    <name type="scientific">Nonomuraea longicatena</name>
    <dbReference type="NCBI Taxonomy" id="83682"/>
    <lineage>
        <taxon>Bacteria</taxon>
        <taxon>Bacillati</taxon>
        <taxon>Actinomycetota</taxon>
        <taxon>Actinomycetes</taxon>
        <taxon>Streptosporangiales</taxon>
        <taxon>Streptosporangiaceae</taxon>
        <taxon>Nonomuraea</taxon>
    </lineage>
</organism>
<accession>A0ABN1QG80</accession>
<evidence type="ECO:0008006" key="3">
    <source>
        <dbReference type="Google" id="ProtNLM"/>
    </source>
</evidence>
<dbReference type="Gene3D" id="3.80.10.10">
    <property type="entry name" value="Ribonuclease Inhibitor"/>
    <property type="match status" value="1"/>
</dbReference>
<dbReference type="RefSeq" id="WP_343952851.1">
    <property type="nucleotide sequence ID" value="NZ_BAAAHQ010000031.1"/>
</dbReference>
<dbReference type="NCBIfam" id="NF038076">
    <property type="entry name" value="fam_STM4015"/>
    <property type="match status" value="1"/>
</dbReference>
<name>A0ABN1QG80_9ACTN</name>
<proteinExistence type="predicted"/>
<protein>
    <recommendedName>
        <fullName evidence="3">Leucine-rich repeat domain-containing protein</fullName>
    </recommendedName>
</protein>
<comment type="caution">
    <text evidence="1">The sequence shown here is derived from an EMBL/GenBank/DDBJ whole genome shotgun (WGS) entry which is preliminary data.</text>
</comment>
<gene>
    <name evidence="1" type="ORF">GCM10009560_54040</name>
</gene>
<evidence type="ECO:0000313" key="2">
    <source>
        <dbReference type="Proteomes" id="UP001501578"/>
    </source>
</evidence>
<dbReference type="InterPro" id="IPR032675">
    <property type="entry name" value="LRR_dom_sf"/>
</dbReference>
<evidence type="ECO:0000313" key="1">
    <source>
        <dbReference type="EMBL" id="GAA0941807.1"/>
    </source>
</evidence>
<reference evidence="1 2" key="1">
    <citation type="journal article" date="2019" name="Int. J. Syst. Evol. Microbiol.">
        <title>The Global Catalogue of Microorganisms (GCM) 10K type strain sequencing project: providing services to taxonomists for standard genome sequencing and annotation.</title>
        <authorList>
            <consortium name="The Broad Institute Genomics Platform"/>
            <consortium name="The Broad Institute Genome Sequencing Center for Infectious Disease"/>
            <person name="Wu L."/>
            <person name="Ma J."/>
        </authorList>
    </citation>
    <scope>NUCLEOTIDE SEQUENCE [LARGE SCALE GENOMIC DNA]</scope>
    <source>
        <strain evidence="1 2">JCM 11136</strain>
    </source>
</reference>